<evidence type="ECO:0000313" key="3">
    <source>
        <dbReference type="Proteomes" id="UP000014585"/>
    </source>
</evidence>
<evidence type="ECO:0000256" key="1">
    <source>
        <dbReference type="SAM" id="MobiDB-lite"/>
    </source>
</evidence>
<proteinExistence type="predicted"/>
<dbReference type="Proteomes" id="UP000014585">
    <property type="component" value="Unassembled WGS sequence"/>
</dbReference>
<accession>S3IS20</accession>
<evidence type="ECO:0000313" key="2">
    <source>
        <dbReference type="EMBL" id="EPF15840.1"/>
    </source>
</evidence>
<gene>
    <name evidence="2" type="ORF">HMPREF0201_03015</name>
</gene>
<reference evidence="2 3" key="1">
    <citation type="submission" date="2013-04" db="EMBL/GenBank/DDBJ databases">
        <authorList>
            <person name="Weinstock G."/>
            <person name="Sodergren E."/>
            <person name="Lobos E.A."/>
            <person name="Fulton L."/>
            <person name="Fulton R."/>
            <person name="Courtney L."/>
            <person name="Fronick C."/>
            <person name="O'Laughlin M."/>
            <person name="Godfrey J."/>
            <person name="Wilson R.M."/>
            <person name="Miner T."/>
            <person name="Farmer C."/>
            <person name="Delehaunty K."/>
            <person name="Cordes M."/>
            <person name="Minx P."/>
            <person name="Tomlinson C."/>
            <person name="Chen J."/>
            <person name="Wollam A."/>
            <person name="Pepin K.H."/>
            <person name="Palsikar V.B."/>
            <person name="Zhang X."/>
            <person name="Suruliraj S."/>
            <person name="Perna N.T."/>
            <person name="Plunkett G."/>
            <person name="Warren W."/>
            <person name="Mitreva M."/>
            <person name="Mardis E.R."/>
            <person name="Wilson R.K."/>
        </authorList>
    </citation>
    <scope>NUCLEOTIDE SEQUENCE [LARGE SCALE GENOMIC DNA]</scope>
    <source>
        <strain evidence="2 3">DSM 4568</strain>
    </source>
</reference>
<sequence>MRLIAVDIQHFSPLNQRPGLRVKATPVECRRARSKNELQLSSTNSGPTSVESLP</sequence>
<feature type="compositionally biased region" description="Polar residues" evidence="1">
    <location>
        <begin position="37"/>
        <end position="54"/>
    </location>
</feature>
<name>S3IS20_9ENTR</name>
<feature type="region of interest" description="Disordered" evidence="1">
    <location>
        <begin position="31"/>
        <end position="54"/>
    </location>
</feature>
<dbReference type="EMBL" id="ATDT01000026">
    <property type="protein sequence ID" value="EPF15840.1"/>
    <property type="molecule type" value="Genomic_DNA"/>
</dbReference>
<protein>
    <submittedName>
        <fullName evidence="2">Uncharacterized protein</fullName>
    </submittedName>
</protein>
<dbReference type="HOGENOM" id="CLU_3041660_0_0_6"/>
<dbReference type="AlphaFoldDB" id="S3IS20"/>
<organism evidence="2 3">
    <name type="scientific">Cedecea davisae DSM 4568</name>
    <dbReference type="NCBI Taxonomy" id="566551"/>
    <lineage>
        <taxon>Bacteria</taxon>
        <taxon>Pseudomonadati</taxon>
        <taxon>Pseudomonadota</taxon>
        <taxon>Gammaproteobacteria</taxon>
        <taxon>Enterobacterales</taxon>
        <taxon>Enterobacteriaceae</taxon>
        <taxon>Cedecea</taxon>
    </lineage>
</organism>
<comment type="caution">
    <text evidence="2">The sequence shown here is derived from an EMBL/GenBank/DDBJ whole genome shotgun (WGS) entry which is preliminary data.</text>
</comment>